<reference evidence="8 11" key="2">
    <citation type="submission" date="2019-07" db="EMBL/GenBank/DDBJ databases">
        <title>Whole genome shotgun sequence of Myxococcus fulvus NBRC 100333.</title>
        <authorList>
            <person name="Hosoyama A."/>
            <person name="Uohara A."/>
            <person name="Ohji S."/>
            <person name="Ichikawa N."/>
        </authorList>
    </citation>
    <scope>NUCLEOTIDE SEQUENCE [LARGE SCALE GENOMIC DNA]</scope>
    <source>
        <strain evidence="8 11">NBRC 100333</strain>
    </source>
</reference>
<keyword evidence="5 6" id="KW-0449">Lipoprotein</keyword>
<dbReference type="PANTHER" id="PTHR30429:SF0">
    <property type="entry name" value="METHIONINE-BINDING LIPOPROTEIN METQ"/>
    <property type="match status" value="1"/>
</dbReference>
<keyword evidence="2" id="KW-0732">Signal</keyword>
<dbReference type="EMBL" id="BJXR01000009">
    <property type="protein sequence ID" value="GEN05506.1"/>
    <property type="molecule type" value="Genomic_DNA"/>
</dbReference>
<keyword evidence="3" id="KW-0472">Membrane</keyword>
<evidence type="ECO:0000256" key="4">
    <source>
        <dbReference type="ARBA" id="ARBA00023139"/>
    </source>
</evidence>
<evidence type="ECO:0000256" key="2">
    <source>
        <dbReference type="ARBA" id="ARBA00022729"/>
    </source>
</evidence>
<dbReference type="PROSITE" id="PS51257">
    <property type="entry name" value="PROKAR_LIPOPROTEIN"/>
    <property type="match status" value="1"/>
</dbReference>
<comment type="subcellular location">
    <subcellularLocation>
        <location evidence="1">Membrane</location>
        <topology evidence="1">Lipid-anchor</topology>
    </subcellularLocation>
</comment>
<dbReference type="Pfam" id="PF03180">
    <property type="entry name" value="Lipoprotein_9"/>
    <property type="match status" value="1"/>
</dbReference>
<dbReference type="EMBL" id="FOIB01000001">
    <property type="protein sequence ID" value="SET04772.1"/>
    <property type="molecule type" value="Genomic_DNA"/>
</dbReference>
<reference evidence="9 10" key="1">
    <citation type="submission" date="2016-10" db="EMBL/GenBank/DDBJ databases">
        <authorList>
            <person name="Varghese N."/>
            <person name="Submissions S."/>
        </authorList>
    </citation>
    <scope>NUCLEOTIDE SEQUENCE [LARGE SCALE GENOMIC DNA]</scope>
    <source>
        <strain evidence="9 10">DSM 16525</strain>
    </source>
</reference>
<evidence type="ECO:0000256" key="3">
    <source>
        <dbReference type="ARBA" id="ARBA00023136"/>
    </source>
</evidence>
<evidence type="ECO:0000256" key="6">
    <source>
        <dbReference type="PIRNR" id="PIRNR002854"/>
    </source>
</evidence>
<feature type="lipid moiety-binding region" description="S-diacylglycerol cysteine" evidence="7">
    <location>
        <position position="27"/>
    </location>
</feature>
<evidence type="ECO:0000313" key="8">
    <source>
        <dbReference type="EMBL" id="GEN05506.1"/>
    </source>
</evidence>
<dbReference type="PANTHER" id="PTHR30429">
    <property type="entry name" value="D-METHIONINE-BINDING LIPOPROTEIN METQ"/>
    <property type="match status" value="1"/>
</dbReference>
<evidence type="ECO:0000256" key="5">
    <source>
        <dbReference type="ARBA" id="ARBA00023288"/>
    </source>
</evidence>
<evidence type="ECO:0000256" key="7">
    <source>
        <dbReference type="PIRSR" id="PIRSR002854-1"/>
    </source>
</evidence>
<dbReference type="STRING" id="1334629.MFUL124B02_05670"/>
<accession>A0A511SUA8</accession>
<dbReference type="Proteomes" id="UP000183760">
    <property type="component" value="Unassembled WGS sequence"/>
</dbReference>
<sequence>MKPPSSFLLIPLAFAAVSVALLVGTGCKKSEAPATGEAPGIPTLKVGVNPVPHGEILRAAVPVALRDGVRVEVVEFTDYVQPNIALADQQLDANYFQHVPYLERFAEDRKLSLRSAGSVHLEPLALYSTKFRQLAELPEGAQVTIPADPSNASRALHLLADQGLLRLREGVGAGATLQDVVGNPRKLELREIDAEQQPRTLQDVAAAVINGNYFLEAQKHLNLDARVLARESATRNPYANVLVVRKGDEGRPEVRTLLKALQSQEVRRFIEANYGGAVVPAF</sequence>
<keyword evidence="4" id="KW-0564">Palmitate</keyword>
<comment type="caution">
    <text evidence="8">The sequence shown here is derived from an EMBL/GenBank/DDBJ whole genome shotgun (WGS) entry which is preliminary data.</text>
</comment>
<organism evidence="8 11">
    <name type="scientific">Myxococcus fulvus</name>
    <dbReference type="NCBI Taxonomy" id="33"/>
    <lineage>
        <taxon>Bacteria</taxon>
        <taxon>Pseudomonadati</taxon>
        <taxon>Myxococcota</taxon>
        <taxon>Myxococcia</taxon>
        <taxon>Myxococcales</taxon>
        <taxon>Cystobacterineae</taxon>
        <taxon>Myxococcaceae</taxon>
        <taxon>Myxococcus</taxon>
    </lineage>
</organism>
<gene>
    <name evidence="8" type="ORF">MFU01_05430</name>
    <name evidence="9" type="ORF">SAMN05443572_101946</name>
</gene>
<dbReference type="CDD" id="cd13597">
    <property type="entry name" value="PBP2_lipoprotein_Tp32"/>
    <property type="match status" value="1"/>
</dbReference>
<protein>
    <recommendedName>
        <fullName evidence="6">Lipoprotein</fullName>
    </recommendedName>
</protein>
<dbReference type="PIRSF" id="PIRSF002854">
    <property type="entry name" value="MetQ"/>
    <property type="match status" value="1"/>
</dbReference>
<proteinExistence type="inferred from homology"/>
<name>A0A511SUA8_MYXFU</name>
<dbReference type="AlphaFoldDB" id="A0A511SUA8"/>
<dbReference type="RefSeq" id="WP_046711126.1">
    <property type="nucleotide sequence ID" value="NZ_BJXR01000009.1"/>
</dbReference>
<evidence type="ECO:0000313" key="9">
    <source>
        <dbReference type="EMBL" id="SET04772.1"/>
    </source>
</evidence>
<evidence type="ECO:0000313" key="10">
    <source>
        <dbReference type="Proteomes" id="UP000183760"/>
    </source>
</evidence>
<dbReference type="Gene3D" id="3.40.190.10">
    <property type="entry name" value="Periplasmic binding protein-like II"/>
    <property type="match status" value="2"/>
</dbReference>
<dbReference type="Proteomes" id="UP000321514">
    <property type="component" value="Unassembled WGS sequence"/>
</dbReference>
<comment type="similarity">
    <text evidence="6">Belongs to the nlpA lipoprotein family.</text>
</comment>
<dbReference type="SUPFAM" id="SSF53850">
    <property type="entry name" value="Periplasmic binding protein-like II"/>
    <property type="match status" value="1"/>
</dbReference>
<keyword evidence="10" id="KW-1185">Reference proteome</keyword>
<evidence type="ECO:0000313" key="11">
    <source>
        <dbReference type="Proteomes" id="UP000321514"/>
    </source>
</evidence>
<evidence type="ECO:0000256" key="1">
    <source>
        <dbReference type="ARBA" id="ARBA00004635"/>
    </source>
</evidence>
<dbReference type="InterPro" id="IPR004872">
    <property type="entry name" value="Lipoprotein_NlpA"/>
</dbReference>
<dbReference type="GO" id="GO:0016020">
    <property type="term" value="C:membrane"/>
    <property type="evidence" value="ECO:0007669"/>
    <property type="project" value="UniProtKB-SubCell"/>
</dbReference>
<dbReference type="OrthoDB" id="9812878at2"/>